<dbReference type="SUPFAM" id="SSF53756">
    <property type="entry name" value="UDP-Glycosyltransferase/glycogen phosphorylase"/>
    <property type="match status" value="1"/>
</dbReference>
<dbReference type="PANTHER" id="PTHR33986:SF12">
    <property type="entry name" value="MITOCHONDRIAL FISSION PROTEIN ELM1"/>
    <property type="match status" value="1"/>
</dbReference>
<dbReference type="AlphaFoldDB" id="A0A2P1P8F7"/>
<dbReference type="Pfam" id="PF06258">
    <property type="entry name" value="Mito_fiss_Elm1"/>
    <property type="match status" value="1"/>
</dbReference>
<proteinExistence type="predicted"/>
<keyword evidence="2" id="KW-1185">Reference proteome</keyword>
<dbReference type="KEGG" id="ptc:phytr_6030"/>
<gene>
    <name evidence="1" type="ORF">phytr_6030</name>
</gene>
<accession>A0A2P1P8F7</accession>
<reference evidence="1 2" key="1">
    <citation type="submission" date="2018-03" db="EMBL/GenBank/DDBJ databases">
        <title>A gene transfer event suggests a long-term partnership between eustigmatophyte algae and a novel lineage of endosymbiotic bacteria.</title>
        <authorList>
            <person name="Yurchenko T."/>
            <person name="Sevcikova T."/>
            <person name="Pribyl P."/>
            <person name="El Karkouri K."/>
            <person name="Klimes V."/>
            <person name="Amaral R."/>
            <person name="Zbrankova V."/>
            <person name="Kim E."/>
            <person name="Raoult D."/>
            <person name="Santos L.M.A."/>
            <person name="Elias M."/>
        </authorList>
    </citation>
    <scope>NUCLEOTIDE SEQUENCE [LARGE SCALE GENOMIC DNA]</scope>
    <source>
        <strain evidence="1">CCALA 838</strain>
    </source>
</reference>
<evidence type="ECO:0008006" key="3">
    <source>
        <dbReference type="Google" id="ProtNLM"/>
    </source>
</evidence>
<dbReference type="InterPro" id="IPR009367">
    <property type="entry name" value="Elm1-like"/>
</dbReference>
<dbReference type="OrthoDB" id="272235at2"/>
<protein>
    <recommendedName>
        <fullName evidence="3">Nucleoside-diphosphate sugar epimerase</fullName>
    </recommendedName>
</protein>
<evidence type="ECO:0000313" key="2">
    <source>
        <dbReference type="Proteomes" id="UP000241762"/>
    </source>
</evidence>
<evidence type="ECO:0000313" key="1">
    <source>
        <dbReference type="EMBL" id="AVP87544.1"/>
    </source>
</evidence>
<dbReference type="EMBL" id="CP027845">
    <property type="protein sequence ID" value="AVP87544.1"/>
    <property type="molecule type" value="Genomic_DNA"/>
</dbReference>
<name>A0A2P1P8F7_9RICK</name>
<sequence length="327" mass="37163">MCGVGHNITFSVRKRAWILKDHRVGSTNQMLALAKALDLDYELKNIEYRLLISWLPNFLLPGIWHVDKNKSDNLDLSTNRPEVIISASRRCALVAVYLKKPNPSLKIINIMRPEVAHSFFDYVILPQHDLAGKSDNTIEIIGALNDSYDQMQKAPKMDEIHQDVGDFIGIVIGGATRNFDFTYKDAAYLVKYIQKAAQNISCNFVITFSRRTDQRVKQIVKEAFESSVIYDPSEGYQDNIYFSILKSAKYIIATGDSISMCSEIASSGKPCYIYKPLGIIKSPKHERFINQLVNNKIASLLGEDTKLEDYNYEPLNEVERIAKLIKL</sequence>
<organism evidence="1 2">
    <name type="scientific">Candidatus Phycorickettsia trachydisci</name>
    <dbReference type="NCBI Taxonomy" id="2115978"/>
    <lineage>
        <taxon>Bacteria</taxon>
        <taxon>Pseudomonadati</taxon>
        <taxon>Pseudomonadota</taxon>
        <taxon>Alphaproteobacteria</taxon>
        <taxon>Rickettsiales</taxon>
        <taxon>Rickettsiaceae</taxon>
        <taxon>Candidatus Phycorickettsia</taxon>
    </lineage>
</organism>
<dbReference type="RefSeq" id="WP_106874403.1">
    <property type="nucleotide sequence ID" value="NZ_CP027845.1"/>
</dbReference>
<dbReference type="Proteomes" id="UP000241762">
    <property type="component" value="Chromosome"/>
</dbReference>
<dbReference type="PANTHER" id="PTHR33986">
    <property type="entry name" value="OS02G0535700 PROTEIN"/>
    <property type="match status" value="1"/>
</dbReference>